<feature type="non-terminal residue" evidence="1">
    <location>
        <position position="1"/>
    </location>
</feature>
<protein>
    <submittedName>
        <fullName evidence="1">Uncharacterized protein</fullName>
    </submittedName>
</protein>
<keyword evidence="2" id="KW-1185">Reference proteome</keyword>
<dbReference type="Proteomes" id="UP001178507">
    <property type="component" value="Unassembled WGS sequence"/>
</dbReference>
<sequence>MPPHSNDALAEKNIDRLFRAALDVVQDNFHAADHLPKALYDFLLPIATSTCQGLYATAMLFLGSMPALSNGASVKLWQKPSPLALMVLHMAPAQRGKSRLFQAVELMFETADDFVEVMAKEEAAKVAQRVRAEGVGEQPLPDVSVQTKSMCLQSFTMTELFYRCSADFPQVEIHGGCNKKEKAALRLWFGQAFNLDEAYEFLESLSLLGSRGDKAKARELLFADMLAAEDLLAAGCGRWLPLTAAPSLLIFGFLAKAGARGSVQAHVIAEPDSFVTWHLWRYRLYLQRASFQAEATLLRLLQAHAGANEDFHKQALNGPLEALIAGAWKWYEPLMFSRRLAQLDSSGDRADILAIDGNAKLHRTLSASNVQLRGTSNFPRLTHPRKFLIIAFGKLCTRIERRTSVMAGKLADLNFIIDDFHSGGHCGEWCKTTCLPSLQQNKALGDKRRVADKKRKRHQCLPCRLTATMRLQEMKHRPASSGGLLGDSAVELMFETADDFVEVMAKEEAAKVAQRVRAEGVGEQPLPDVSVQTKSMCLHSFTMTELFYRCSADFPQVEIHGGCNKKEKAALRLWFGQAFNLDEAYEFLESLSLLGSRGDKAKDSSVNAHASTLNTLLARGKTKRATRTSTSYEASRTQHVSLSFLGNGHPGKLIPMERNLEGQHTAATKERFLLCVDVSVPRHESLSPDMLAADDSLPAWTWLPLTPLQAAIFGWTGILNNPGHFEGQEPENDEEGDEGFPAVLPDGVRSRIRYVYDSAPAPAGLRKAVRTEWRISGRWQVRDQTEHVQAGARRVCEYFATRPHKTLELTDGAQKLLLGNQVAQAIRATNKDGQASMEALHANAAHQQGMMSAAVAILELAAGGGSFDESGQLQVTEDHVQVASRLVELSLQIREVLRGPVDAATAESSESDGELFKPVEVPAPQRRFAPPAATQLPTVAQPRAEEPLQHDEHVPVPLPESWSLQVADQPEEAEAPQPLRPSDLQPAEAFFATGFGENGAMILPGKMQDRAFMSKLLLAGRSEVTLSKAVDVYHLLEMQGSKRRKIRLKQSFY</sequence>
<gene>
    <name evidence="1" type="ORF">EVOR1521_LOCUS3129</name>
</gene>
<evidence type="ECO:0000313" key="1">
    <source>
        <dbReference type="EMBL" id="CAJ1373252.1"/>
    </source>
</evidence>
<dbReference type="AlphaFoldDB" id="A0AA36HRD5"/>
<proteinExistence type="predicted"/>
<name>A0AA36HRD5_9DINO</name>
<accession>A0AA36HRD5</accession>
<dbReference type="EMBL" id="CAUJNA010000182">
    <property type="protein sequence ID" value="CAJ1373252.1"/>
    <property type="molecule type" value="Genomic_DNA"/>
</dbReference>
<comment type="caution">
    <text evidence="1">The sequence shown here is derived from an EMBL/GenBank/DDBJ whole genome shotgun (WGS) entry which is preliminary data.</text>
</comment>
<organism evidence="1 2">
    <name type="scientific">Effrenium voratum</name>
    <dbReference type="NCBI Taxonomy" id="2562239"/>
    <lineage>
        <taxon>Eukaryota</taxon>
        <taxon>Sar</taxon>
        <taxon>Alveolata</taxon>
        <taxon>Dinophyceae</taxon>
        <taxon>Suessiales</taxon>
        <taxon>Symbiodiniaceae</taxon>
        <taxon>Effrenium</taxon>
    </lineage>
</organism>
<reference evidence="1" key="1">
    <citation type="submission" date="2023-08" db="EMBL/GenBank/DDBJ databases">
        <authorList>
            <person name="Chen Y."/>
            <person name="Shah S."/>
            <person name="Dougan E. K."/>
            <person name="Thang M."/>
            <person name="Chan C."/>
        </authorList>
    </citation>
    <scope>NUCLEOTIDE SEQUENCE</scope>
</reference>
<evidence type="ECO:0000313" key="2">
    <source>
        <dbReference type="Proteomes" id="UP001178507"/>
    </source>
</evidence>